<dbReference type="OrthoDB" id="7010241at2"/>
<dbReference type="AlphaFoldDB" id="I0ILQ6"/>
<sequence>MTIFSSPTFGHWPWHPTGRRIDRPAGKEGLSRVTDIALGPMLFAVMFVVSPGLYHLSSDMLIILTSEAFGTNKNTPHGRDVFSLPGVLGSYLAYTLVLGQTIHFSFEILHTGPY</sequence>
<dbReference type="HOGENOM" id="CLU_2117989_0_0_0"/>
<evidence type="ECO:0000256" key="1">
    <source>
        <dbReference type="SAM" id="Phobius"/>
    </source>
</evidence>
<dbReference type="RefSeq" id="WP_014448698.1">
    <property type="nucleotide sequence ID" value="NC_017094.1"/>
</dbReference>
<evidence type="ECO:0000313" key="2">
    <source>
        <dbReference type="EMBL" id="BAM06205.1"/>
    </source>
</evidence>
<keyword evidence="1" id="KW-0812">Transmembrane</keyword>
<protein>
    <submittedName>
        <fullName evidence="2">Uncharacterized protein</fullName>
    </submittedName>
</protein>
<feature type="transmembrane region" description="Helical" evidence="1">
    <location>
        <begin position="36"/>
        <end position="56"/>
    </location>
</feature>
<keyword evidence="1" id="KW-1133">Transmembrane helix</keyword>
<organism evidence="2 3">
    <name type="scientific">Leptospirillum ferrooxidans (strain C2-3)</name>
    <dbReference type="NCBI Taxonomy" id="1162668"/>
    <lineage>
        <taxon>Bacteria</taxon>
        <taxon>Pseudomonadati</taxon>
        <taxon>Nitrospirota</taxon>
        <taxon>Nitrospiria</taxon>
        <taxon>Nitrospirales</taxon>
        <taxon>Nitrospiraceae</taxon>
        <taxon>Leptospirillum</taxon>
    </lineage>
</organism>
<dbReference type="PATRIC" id="fig|1162668.3.peg.572"/>
<dbReference type="KEGG" id="lfc:LFE_0487"/>
<dbReference type="EMBL" id="AP012342">
    <property type="protein sequence ID" value="BAM06205.1"/>
    <property type="molecule type" value="Genomic_DNA"/>
</dbReference>
<gene>
    <name evidence="2" type="ordered locus">LFE_0487</name>
</gene>
<proteinExistence type="predicted"/>
<keyword evidence="3" id="KW-1185">Reference proteome</keyword>
<accession>I0ILQ6</accession>
<keyword evidence="1" id="KW-0472">Membrane</keyword>
<dbReference type="Proteomes" id="UP000007382">
    <property type="component" value="Chromosome"/>
</dbReference>
<reference evidence="2 3" key="1">
    <citation type="journal article" date="2012" name="J. Bacteriol.">
        <title>Complete Genome Sequence of Leptospirillum ferrooxidans Strain C2-3, Isolated from a Fresh Volcanic Ash Deposit on the Island of Miyake, Japan.</title>
        <authorList>
            <person name="Fujimura R."/>
            <person name="Sato Y."/>
            <person name="Nishizawa T."/>
            <person name="Oshima K."/>
            <person name="Kim S.-W."/>
            <person name="Hattori M."/>
            <person name="Kamijo T."/>
            <person name="Ohta H."/>
        </authorList>
    </citation>
    <scope>NUCLEOTIDE SEQUENCE [LARGE SCALE GENOMIC DNA]</scope>
    <source>
        <strain evidence="2 3">C2-3</strain>
    </source>
</reference>
<evidence type="ECO:0000313" key="3">
    <source>
        <dbReference type="Proteomes" id="UP000007382"/>
    </source>
</evidence>
<reference evidence="3" key="2">
    <citation type="submission" date="2012-03" db="EMBL/GenBank/DDBJ databases">
        <title>The complete genome sequence of the pioneer microbe on fresh volcanic deposit, Leptospirillum ferrooxidans strain C2-3.</title>
        <authorList>
            <person name="Fujimura R."/>
            <person name="Sato Y."/>
            <person name="Nishizawa T."/>
            <person name="Nanba K."/>
            <person name="Oshima K."/>
            <person name="Hattori M."/>
            <person name="Kamijo T."/>
            <person name="Ohta H."/>
        </authorList>
    </citation>
    <scope>NUCLEOTIDE SEQUENCE [LARGE SCALE GENOMIC DNA]</scope>
    <source>
        <strain evidence="3">C2-3</strain>
    </source>
</reference>
<name>I0ILQ6_LEPFC</name>